<dbReference type="EMBL" id="CM001885">
    <property type="protein sequence ID" value="EOY12405.1"/>
    <property type="molecule type" value="Genomic_DNA"/>
</dbReference>
<feature type="signal peptide" evidence="1">
    <location>
        <begin position="1"/>
        <end position="20"/>
    </location>
</feature>
<dbReference type="SUPFAM" id="SSF52047">
    <property type="entry name" value="RNI-like"/>
    <property type="match status" value="1"/>
</dbReference>
<dbReference type="Gramene" id="EOY12405">
    <property type="protein sequence ID" value="EOY12405"/>
    <property type="gene ID" value="TCM_030921"/>
</dbReference>
<dbReference type="InterPro" id="IPR057135">
    <property type="entry name" value="At4g27190-like_LRR"/>
</dbReference>
<keyword evidence="1" id="KW-0732">Signal</keyword>
<feature type="domain" description="Disease resistance protein At4g27190-like leucine-rich repeats" evidence="2">
    <location>
        <begin position="57"/>
        <end position="96"/>
    </location>
</feature>
<evidence type="ECO:0000259" key="2">
    <source>
        <dbReference type="Pfam" id="PF23247"/>
    </source>
</evidence>
<sequence length="118" mass="13561">MRIWSCSKLVYLFLPALTQSMKHLEELHIEKTDSLEHLIIETENGDEIVSIMDCYSLCWPRLKSLQTASCKSLKYVFPITLAQGLPYLESVQIIDCPQLMHVSNMGKEKDGHRIVLPQ</sequence>
<dbReference type="OMA" id="MRIWSCS"/>
<accession>A0A061F4W8</accession>
<evidence type="ECO:0000256" key="1">
    <source>
        <dbReference type="SAM" id="SignalP"/>
    </source>
</evidence>
<organism evidence="3 4">
    <name type="scientific">Theobroma cacao</name>
    <name type="common">Cacao</name>
    <name type="synonym">Cocoa</name>
    <dbReference type="NCBI Taxonomy" id="3641"/>
    <lineage>
        <taxon>Eukaryota</taxon>
        <taxon>Viridiplantae</taxon>
        <taxon>Streptophyta</taxon>
        <taxon>Embryophyta</taxon>
        <taxon>Tracheophyta</taxon>
        <taxon>Spermatophyta</taxon>
        <taxon>Magnoliopsida</taxon>
        <taxon>eudicotyledons</taxon>
        <taxon>Gunneridae</taxon>
        <taxon>Pentapetalae</taxon>
        <taxon>rosids</taxon>
        <taxon>malvids</taxon>
        <taxon>Malvales</taxon>
        <taxon>Malvaceae</taxon>
        <taxon>Byttnerioideae</taxon>
        <taxon>Theobroma</taxon>
    </lineage>
</organism>
<dbReference type="InParanoid" id="A0A061F4W8"/>
<dbReference type="AlphaFoldDB" id="A0A061F4W8"/>
<dbReference type="Gene3D" id="3.80.10.10">
    <property type="entry name" value="Ribonuclease Inhibitor"/>
    <property type="match status" value="1"/>
</dbReference>
<name>A0A061F4W8_THECC</name>
<dbReference type="Pfam" id="PF23247">
    <property type="entry name" value="LRR_RPS2"/>
    <property type="match status" value="1"/>
</dbReference>
<feature type="chain" id="PRO_5001602218" description="Disease resistance protein At4g27190-like leucine-rich repeats domain-containing protein" evidence="1">
    <location>
        <begin position="21"/>
        <end position="118"/>
    </location>
</feature>
<dbReference type="InterPro" id="IPR032675">
    <property type="entry name" value="LRR_dom_sf"/>
</dbReference>
<reference evidence="3 4" key="1">
    <citation type="journal article" date="2013" name="Genome Biol.">
        <title>The genome sequence of the most widely cultivated cacao type and its use to identify candidate genes regulating pod color.</title>
        <authorList>
            <person name="Motamayor J.C."/>
            <person name="Mockaitis K."/>
            <person name="Schmutz J."/>
            <person name="Haiminen N."/>
            <person name="Iii D.L."/>
            <person name="Cornejo O."/>
            <person name="Findley S.D."/>
            <person name="Zheng P."/>
            <person name="Utro F."/>
            <person name="Royaert S."/>
            <person name="Saski C."/>
            <person name="Jenkins J."/>
            <person name="Podicheti R."/>
            <person name="Zhao M."/>
            <person name="Scheffler B.E."/>
            <person name="Stack J.C."/>
            <person name="Feltus F.A."/>
            <person name="Mustiga G.M."/>
            <person name="Amores F."/>
            <person name="Phillips W."/>
            <person name="Marelli J.P."/>
            <person name="May G.D."/>
            <person name="Shapiro H."/>
            <person name="Ma J."/>
            <person name="Bustamante C.D."/>
            <person name="Schnell R.J."/>
            <person name="Main D."/>
            <person name="Gilbert D."/>
            <person name="Parida L."/>
            <person name="Kuhn D.N."/>
        </authorList>
    </citation>
    <scope>NUCLEOTIDE SEQUENCE [LARGE SCALE GENOMIC DNA]</scope>
    <source>
        <strain evidence="4">cv. Matina 1-6</strain>
    </source>
</reference>
<gene>
    <name evidence="3" type="ORF">TCM_030921</name>
</gene>
<evidence type="ECO:0000313" key="3">
    <source>
        <dbReference type="EMBL" id="EOY12405.1"/>
    </source>
</evidence>
<dbReference type="Proteomes" id="UP000026915">
    <property type="component" value="Chromosome 7"/>
</dbReference>
<keyword evidence="4" id="KW-1185">Reference proteome</keyword>
<dbReference type="HOGENOM" id="CLU_2077367_0_0_1"/>
<evidence type="ECO:0000313" key="4">
    <source>
        <dbReference type="Proteomes" id="UP000026915"/>
    </source>
</evidence>
<proteinExistence type="predicted"/>
<protein>
    <recommendedName>
        <fullName evidence="2">Disease resistance protein At4g27190-like leucine-rich repeats domain-containing protein</fullName>
    </recommendedName>
</protein>